<proteinExistence type="predicted"/>
<name>A1ZHA6_MICM2</name>
<keyword evidence="2" id="KW-1185">Reference proteome</keyword>
<dbReference type="AlphaFoldDB" id="A1ZHA6"/>
<protein>
    <submittedName>
        <fullName evidence="1">Uncharacterized protein</fullName>
    </submittedName>
</protein>
<sequence>MISLLHNLIQGMGVTVEFFRLFFLSSNNYIFGIYVQLKSAII</sequence>
<dbReference type="EMBL" id="AAWS01000007">
    <property type="protein sequence ID" value="EAY30375.1"/>
    <property type="molecule type" value="Genomic_DNA"/>
</dbReference>
<accession>A1ZHA6</accession>
<comment type="caution">
    <text evidence="1">The sequence shown here is derived from an EMBL/GenBank/DDBJ whole genome shotgun (WGS) entry which is preliminary data.</text>
</comment>
<gene>
    <name evidence="1" type="ORF">M23134_08204</name>
</gene>
<organism evidence="1 2">
    <name type="scientific">Microscilla marina ATCC 23134</name>
    <dbReference type="NCBI Taxonomy" id="313606"/>
    <lineage>
        <taxon>Bacteria</taxon>
        <taxon>Pseudomonadati</taxon>
        <taxon>Bacteroidota</taxon>
        <taxon>Cytophagia</taxon>
        <taxon>Cytophagales</taxon>
        <taxon>Microscillaceae</taxon>
        <taxon>Microscilla</taxon>
    </lineage>
</organism>
<evidence type="ECO:0000313" key="2">
    <source>
        <dbReference type="Proteomes" id="UP000004095"/>
    </source>
</evidence>
<reference evidence="1 2" key="1">
    <citation type="submission" date="2007-01" db="EMBL/GenBank/DDBJ databases">
        <authorList>
            <person name="Haygood M."/>
            <person name="Podell S."/>
            <person name="Anderson C."/>
            <person name="Hopkinson B."/>
            <person name="Roe K."/>
            <person name="Barbeau K."/>
            <person name="Gaasterland T."/>
            <person name="Ferriera S."/>
            <person name="Johnson J."/>
            <person name="Kravitz S."/>
            <person name="Beeson K."/>
            <person name="Sutton G."/>
            <person name="Rogers Y.-H."/>
            <person name="Friedman R."/>
            <person name="Frazier M."/>
            <person name="Venter J.C."/>
        </authorList>
    </citation>
    <scope>NUCLEOTIDE SEQUENCE [LARGE SCALE GENOMIC DNA]</scope>
    <source>
        <strain evidence="1 2">ATCC 23134</strain>
    </source>
</reference>
<evidence type="ECO:0000313" key="1">
    <source>
        <dbReference type="EMBL" id="EAY30375.1"/>
    </source>
</evidence>
<dbReference type="Proteomes" id="UP000004095">
    <property type="component" value="Unassembled WGS sequence"/>
</dbReference>